<evidence type="ECO:0000256" key="3">
    <source>
        <dbReference type="ARBA" id="ARBA00022722"/>
    </source>
</evidence>
<proteinExistence type="predicted"/>
<evidence type="ECO:0000259" key="10">
    <source>
        <dbReference type="Pfam" id="PF03372"/>
    </source>
</evidence>
<feature type="domain" description="Endonuclease/exonuclease/phosphatase" evidence="10">
    <location>
        <begin position="131"/>
        <end position="353"/>
    </location>
</feature>
<evidence type="ECO:0000256" key="5">
    <source>
        <dbReference type="ARBA" id="ARBA00022763"/>
    </source>
</evidence>
<accession>A0A326U586</accession>
<dbReference type="GO" id="GO:0004527">
    <property type="term" value="F:exonuclease activity"/>
    <property type="evidence" value="ECO:0007669"/>
    <property type="project" value="UniProtKB-KW"/>
</dbReference>
<dbReference type="PANTHER" id="PTHR15822">
    <property type="entry name" value="TRAF AND TNF RECEPTOR-ASSOCIATED PROTEIN"/>
    <property type="match status" value="1"/>
</dbReference>
<keyword evidence="3" id="KW-0540">Nuclease</keyword>
<keyword evidence="12" id="KW-1185">Reference proteome</keyword>
<dbReference type="InterPro" id="IPR051547">
    <property type="entry name" value="TDP2-like"/>
</dbReference>
<dbReference type="RefSeq" id="WP_170142664.1">
    <property type="nucleotide sequence ID" value="NZ_BIFX01000001.1"/>
</dbReference>
<dbReference type="GO" id="GO:0004519">
    <property type="term" value="F:endonuclease activity"/>
    <property type="evidence" value="ECO:0007669"/>
    <property type="project" value="UniProtKB-KW"/>
</dbReference>
<gene>
    <name evidence="11" type="ORF">EI42_03187</name>
</gene>
<name>A0A326U586_THEHA</name>
<comment type="cofactor">
    <cofactor evidence="2">
        <name>Mg(2+)</name>
        <dbReference type="ChEBI" id="CHEBI:18420"/>
    </cofactor>
</comment>
<evidence type="ECO:0000256" key="1">
    <source>
        <dbReference type="ARBA" id="ARBA00001936"/>
    </source>
</evidence>
<organism evidence="11 12">
    <name type="scientific">Thermosporothrix hazakensis</name>
    <dbReference type="NCBI Taxonomy" id="644383"/>
    <lineage>
        <taxon>Bacteria</taxon>
        <taxon>Bacillati</taxon>
        <taxon>Chloroflexota</taxon>
        <taxon>Ktedonobacteria</taxon>
        <taxon>Ktedonobacterales</taxon>
        <taxon>Thermosporotrichaceae</taxon>
        <taxon>Thermosporothrix</taxon>
    </lineage>
</organism>
<feature type="transmembrane region" description="Helical" evidence="9">
    <location>
        <begin position="37"/>
        <end position="55"/>
    </location>
</feature>
<dbReference type="GO" id="GO:0006281">
    <property type="term" value="P:DNA repair"/>
    <property type="evidence" value="ECO:0007669"/>
    <property type="project" value="UniProtKB-KW"/>
</dbReference>
<reference evidence="11 12" key="1">
    <citation type="submission" date="2018-06" db="EMBL/GenBank/DDBJ databases">
        <title>Genomic Encyclopedia of Archaeal and Bacterial Type Strains, Phase II (KMG-II): from individual species to whole genera.</title>
        <authorList>
            <person name="Goeker M."/>
        </authorList>
    </citation>
    <scope>NUCLEOTIDE SEQUENCE [LARGE SCALE GENOMIC DNA]</scope>
    <source>
        <strain evidence="11 12">ATCC BAA-1881</strain>
    </source>
</reference>
<keyword evidence="4" id="KW-0479">Metal-binding</keyword>
<keyword evidence="7" id="KW-0460">Magnesium</keyword>
<keyword evidence="8" id="KW-0234">DNA repair</keyword>
<keyword evidence="11" id="KW-0269">Exonuclease</keyword>
<dbReference type="SUPFAM" id="SSF56219">
    <property type="entry name" value="DNase I-like"/>
    <property type="match status" value="1"/>
</dbReference>
<dbReference type="GO" id="GO:0046872">
    <property type="term" value="F:metal ion binding"/>
    <property type="evidence" value="ECO:0007669"/>
    <property type="project" value="UniProtKB-KW"/>
</dbReference>
<evidence type="ECO:0000256" key="4">
    <source>
        <dbReference type="ARBA" id="ARBA00022723"/>
    </source>
</evidence>
<dbReference type="Gene3D" id="3.60.10.10">
    <property type="entry name" value="Endonuclease/exonuclease/phosphatase"/>
    <property type="match status" value="1"/>
</dbReference>
<dbReference type="Pfam" id="PF03372">
    <property type="entry name" value="Exo_endo_phos"/>
    <property type="match status" value="1"/>
</dbReference>
<comment type="cofactor">
    <cofactor evidence="1">
        <name>Mn(2+)</name>
        <dbReference type="ChEBI" id="CHEBI:29035"/>
    </cofactor>
</comment>
<evidence type="ECO:0000313" key="11">
    <source>
        <dbReference type="EMBL" id="PZW28433.1"/>
    </source>
</evidence>
<dbReference type="AlphaFoldDB" id="A0A326U586"/>
<evidence type="ECO:0000256" key="9">
    <source>
        <dbReference type="SAM" id="Phobius"/>
    </source>
</evidence>
<keyword evidence="9" id="KW-0812">Transmembrane</keyword>
<protein>
    <submittedName>
        <fullName evidence="11">Endonuclease/exonuclease/phosphatase (EEP) superfamily protein YafD</fullName>
    </submittedName>
</protein>
<sequence length="363" mass="41099">MHYTQNPSNIHTQPLIQPYQGGHHSILQIFLNKQKSLLLVTIASLYVVFLIIHSLQRLLLPQRDGILALGAIFSPYLFVPLLIFLPFCFLRYRGLLRIVLVIGALLFGLNFPPAIAFPQSAPADASHFTAMTWNAYMDNDDSQALYRALKEKHPDIVTLQEVNNEEIFNAEDLIKSYPYHFYHEGPDFPTAEVFLSKYPVLQTGVLEDEDGHTWDIPRVFWAKLDLGHDKTLLVINAHTLSAVNTTYNCLFCPELRDKQIHAISQFVTSVLQKGENVLLMGDLNVTDREVAYKELSQQLRDTHLLAGNGPGHTWGRIELNPLWAIIRIDYMFISTSITPLSQTTDCSKHGSDHCIVTGEFSLS</sequence>
<evidence type="ECO:0000256" key="8">
    <source>
        <dbReference type="ARBA" id="ARBA00023204"/>
    </source>
</evidence>
<dbReference type="InterPro" id="IPR036691">
    <property type="entry name" value="Endo/exonu/phosph_ase_sf"/>
</dbReference>
<keyword evidence="9" id="KW-0472">Membrane</keyword>
<keyword evidence="5" id="KW-0227">DNA damage</keyword>
<evidence type="ECO:0000256" key="2">
    <source>
        <dbReference type="ARBA" id="ARBA00001946"/>
    </source>
</evidence>
<dbReference type="PANTHER" id="PTHR15822:SF4">
    <property type="entry name" value="TYROSYL-DNA PHOSPHODIESTERASE 2"/>
    <property type="match status" value="1"/>
</dbReference>
<feature type="transmembrane region" description="Helical" evidence="9">
    <location>
        <begin position="67"/>
        <end position="87"/>
    </location>
</feature>
<keyword evidence="6" id="KW-0378">Hydrolase</keyword>
<feature type="transmembrane region" description="Helical" evidence="9">
    <location>
        <begin position="94"/>
        <end position="111"/>
    </location>
</feature>
<evidence type="ECO:0000313" key="12">
    <source>
        <dbReference type="Proteomes" id="UP000248806"/>
    </source>
</evidence>
<comment type="caution">
    <text evidence="11">The sequence shown here is derived from an EMBL/GenBank/DDBJ whole genome shotgun (WGS) entry which is preliminary data.</text>
</comment>
<keyword evidence="11" id="KW-0255">Endonuclease</keyword>
<evidence type="ECO:0000256" key="7">
    <source>
        <dbReference type="ARBA" id="ARBA00022842"/>
    </source>
</evidence>
<evidence type="ECO:0000256" key="6">
    <source>
        <dbReference type="ARBA" id="ARBA00022801"/>
    </source>
</evidence>
<keyword evidence="9" id="KW-1133">Transmembrane helix</keyword>
<dbReference type="InterPro" id="IPR005135">
    <property type="entry name" value="Endo/exonuclease/phosphatase"/>
</dbReference>
<dbReference type="Proteomes" id="UP000248806">
    <property type="component" value="Unassembled WGS sequence"/>
</dbReference>
<dbReference type="EMBL" id="QKUF01000010">
    <property type="protein sequence ID" value="PZW28433.1"/>
    <property type="molecule type" value="Genomic_DNA"/>
</dbReference>